<keyword evidence="8 16" id="KW-0812">Transmembrane</keyword>
<dbReference type="STRING" id="717231.Flexsi_0759"/>
<keyword evidence="12" id="KW-0594">Phospholipid biosynthesis</keyword>
<feature type="transmembrane region" description="Helical" evidence="16">
    <location>
        <begin position="38"/>
        <end position="57"/>
    </location>
</feature>
<sequence>MKLYLKNGMLNIPNTLTILRIILLPLFIMKLSRGEIEQAFIVFSIAAFTDLLDGFIARKLSMITPLGQILDPLADKIMIIGGFVAIYLSDLPVQISSFFLFFVYLKEFYTILGISVIYLFKGKINIQPNIFGKMATFMESLTILILLVSNLTGMFAHFVNYLAMATIGFITAAIVSYTLDGIDYMTKNEQYS</sequence>
<evidence type="ECO:0000256" key="12">
    <source>
        <dbReference type="ARBA" id="ARBA00023209"/>
    </source>
</evidence>
<comment type="similarity">
    <text evidence="3 15">Belongs to the CDP-alcohol phosphatidyltransferase class-I family.</text>
</comment>
<dbReference type="PANTHER" id="PTHR14269:SF62">
    <property type="entry name" value="CDP-DIACYLGLYCEROL--GLYCEROL-3-PHOSPHATE 3-PHOSPHATIDYLTRANSFERASE 1, CHLOROPLASTIC"/>
    <property type="match status" value="1"/>
</dbReference>
<dbReference type="PANTHER" id="PTHR14269">
    <property type="entry name" value="CDP-DIACYLGLYCEROL--GLYCEROL-3-PHOSPHATE 3-PHOSPHATIDYLTRANSFERASE-RELATED"/>
    <property type="match status" value="1"/>
</dbReference>
<dbReference type="Pfam" id="PF01066">
    <property type="entry name" value="CDP-OH_P_transf"/>
    <property type="match status" value="1"/>
</dbReference>
<feature type="transmembrane region" description="Helical" evidence="16">
    <location>
        <begin position="95"/>
        <end position="119"/>
    </location>
</feature>
<evidence type="ECO:0000256" key="11">
    <source>
        <dbReference type="ARBA" id="ARBA00023136"/>
    </source>
</evidence>
<keyword evidence="10" id="KW-0443">Lipid metabolism</keyword>
<dbReference type="EMBL" id="CP002858">
    <property type="protein sequence ID" value="AEI14430.1"/>
    <property type="molecule type" value="Genomic_DNA"/>
</dbReference>
<comment type="subcellular location">
    <subcellularLocation>
        <location evidence="1">Membrane</location>
        <topology evidence="1">Multi-pass membrane protein</topology>
    </subcellularLocation>
</comment>
<dbReference type="GO" id="GO:0046474">
    <property type="term" value="P:glycerophospholipid biosynthetic process"/>
    <property type="evidence" value="ECO:0007669"/>
    <property type="project" value="TreeGrafter"/>
</dbReference>
<evidence type="ECO:0000256" key="15">
    <source>
        <dbReference type="RuleBase" id="RU003750"/>
    </source>
</evidence>
<keyword evidence="18" id="KW-1185">Reference proteome</keyword>
<dbReference type="PIRSF" id="PIRSF000847">
    <property type="entry name" value="Phos_ph_gly_syn"/>
    <property type="match status" value="1"/>
</dbReference>
<evidence type="ECO:0000256" key="14">
    <source>
        <dbReference type="ARBA" id="ARBA00048586"/>
    </source>
</evidence>
<evidence type="ECO:0000313" key="18">
    <source>
        <dbReference type="Proteomes" id="UP000006621"/>
    </source>
</evidence>
<feature type="transmembrane region" description="Helical" evidence="16">
    <location>
        <begin position="131"/>
        <end position="152"/>
    </location>
</feature>
<dbReference type="InterPro" id="IPR050324">
    <property type="entry name" value="CDP-alcohol_PTase-I"/>
</dbReference>
<organism evidence="17 18">
    <name type="scientific">Flexistipes sinusarabici (strain ATCC 49648 / DSM 4947 / MAS 10)</name>
    <dbReference type="NCBI Taxonomy" id="717231"/>
    <lineage>
        <taxon>Bacteria</taxon>
        <taxon>Pseudomonadati</taxon>
        <taxon>Deferribacterota</taxon>
        <taxon>Deferribacteres</taxon>
        <taxon>Deferribacterales</taxon>
        <taxon>Flexistipitaceae</taxon>
        <taxon>Flexistipes</taxon>
    </lineage>
</organism>
<evidence type="ECO:0000256" key="1">
    <source>
        <dbReference type="ARBA" id="ARBA00004141"/>
    </source>
</evidence>
<evidence type="ECO:0000256" key="9">
    <source>
        <dbReference type="ARBA" id="ARBA00022989"/>
    </source>
</evidence>
<evidence type="ECO:0000256" key="7">
    <source>
        <dbReference type="ARBA" id="ARBA00022679"/>
    </source>
</evidence>
<evidence type="ECO:0000256" key="4">
    <source>
        <dbReference type="ARBA" id="ARBA00013170"/>
    </source>
</evidence>
<dbReference type="Gene3D" id="1.20.120.1760">
    <property type="match status" value="1"/>
</dbReference>
<dbReference type="eggNOG" id="COG0558">
    <property type="taxonomic scope" value="Bacteria"/>
</dbReference>
<feature type="transmembrane region" description="Helical" evidence="16">
    <location>
        <begin position="69"/>
        <end position="89"/>
    </location>
</feature>
<evidence type="ECO:0000256" key="8">
    <source>
        <dbReference type="ARBA" id="ARBA00022692"/>
    </source>
</evidence>
<protein>
    <recommendedName>
        <fullName evidence="5">CDP-diacylglycerol--glycerol-3-phosphate 3-phosphatidyltransferase</fullName>
        <ecNumber evidence="4">2.7.8.5</ecNumber>
    </recommendedName>
</protein>
<comment type="catalytic activity">
    <reaction evidence="14">
        <text>a CDP-1,2-diacyl-sn-glycerol + sn-glycerol 3-phosphate = a 1,2-diacyl-sn-glycero-3-phospho-(1'-sn-glycero-3'-phosphate) + CMP + H(+)</text>
        <dbReference type="Rhea" id="RHEA:12593"/>
        <dbReference type="ChEBI" id="CHEBI:15378"/>
        <dbReference type="ChEBI" id="CHEBI:57597"/>
        <dbReference type="ChEBI" id="CHEBI:58332"/>
        <dbReference type="ChEBI" id="CHEBI:60110"/>
        <dbReference type="ChEBI" id="CHEBI:60377"/>
        <dbReference type="EC" id="2.7.8.5"/>
    </reaction>
</comment>
<dbReference type="Proteomes" id="UP000006621">
    <property type="component" value="Chromosome"/>
</dbReference>
<dbReference type="EC" id="2.7.8.5" evidence="4"/>
<evidence type="ECO:0000256" key="3">
    <source>
        <dbReference type="ARBA" id="ARBA00010441"/>
    </source>
</evidence>
<dbReference type="InterPro" id="IPR048254">
    <property type="entry name" value="CDP_ALCOHOL_P_TRANSF_CS"/>
</dbReference>
<evidence type="ECO:0000256" key="13">
    <source>
        <dbReference type="ARBA" id="ARBA00023264"/>
    </source>
</evidence>
<proteinExistence type="inferred from homology"/>
<keyword evidence="6" id="KW-0444">Lipid biosynthesis</keyword>
<keyword evidence="7 15" id="KW-0808">Transferase</keyword>
<dbReference type="HOGENOM" id="CLU_051314_6_2_0"/>
<name>F8E4E4_FLESM</name>
<evidence type="ECO:0000256" key="16">
    <source>
        <dbReference type="SAM" id="Phobius"/>
    </source>
</evidence>
<gene>
    <name evidence="17" type="ordered locus">Flexsi_0759</name>
</gene>
<reference evidence="18" key="2">
    <citation type="submission" date="2011-06" db="EMBL/GenBank/DDBJ databases">
        <title>The complete genome of Flexistipes sinusarabici DSM 4947.</title>
        <authorList>
            <person name="Lucas S."/>
            <person name="Han J."/>
            <person name="Lapidus A."/>
            <person name="Bruce D."/>
            <person name="Goodwin L."/>
            <person name="Pitluck S."/>
            <person name="Peters L."/>
            <person name="Kyrpides N."/>
            <person name="Mavromatis K."/>
            <person name="Ivanova N."/>
            <person name="Mikhailova N."/>
            <person name="Chertkov O."/>
            <person name="Detter J.C."/>
            <person name="Tapia R."/>
            <person name="Han C."/>
            <person name="Land M."/>
            <person name="Hauser L."/>
            <person name="Markowitz V."/>
            <person name="Cheng J.-F."/>
            <person name="Hugenholtz P."/>
            <person name="Woyke T."/>
            <person name="Wu D."/>
            <person name="Spring S."/>
            <person name="Schroeder M."/>
            <person name="Brambilla E."/>
            <person name="Klenk H.-P."/>
            <person name="Eisen J.A."/>
        </authorList>
    </citation>
    <scope>NUCLEOTIDE SEQUENCE [LARGE SCALE GENOMIC DNA]</scope>
    <source>
        <strain evidence="18">DSM 4947 / MAS 10</strain>
    </source>
</reference>
<keyword evidence="9 16" id="KW-1133">Transmembrane helix</keyword>
<keyword evidence="13" id="KW-1208">Phospholipid metabolism</keyword>
<evidence type="ECO:0000256" key="5">
    <source>
        <dbReference type="ARBA" id="ARBA00014944"/>
    </source>
</evidence>
<evidence type="ECO:0000256" key="10">
    <source>
        <dbReference type="ARBA" id="ARBA00023098"/>
    </source>
</evidence>
<dbReference type="AlphaFoldDB" id="F8E4E4"/>
<reference evidence="17 18" key="1">
    <citation type="journal article" date="2011" name="Stand. Genomic Sci.">
        <title>Genome sequence of the moderately thermophilic halophile Flexistipes sinusarabici strain (MAS10).</title>
        <authorList>
            <person name="Lapidus A."/>
            <person name="Chertkov O."/>
            <person name="Nolan M."/>
            <person name="Lucas S."/>
            <person name="Hammon N."/>
            <person name="Deshpande S."/>
            <person name="Cheng J.F."/>
            <person name="Tapia R."/>
            <person name="Han C."/>
            <person name="Goodwin L."/>
            <person name="Pitluck S."/>
            <person name="Liolios K."/>
            <person name="Pagani I."/>
            <person name="Ivanova N."/>
            <person name="Huntemann M."/>
            <person name="Mavromatis K."/>
            <person name="Mikhailova N."/>
            <person name="Pati A."/>
            <person name="Chen A."/>
            <person name="Palaniappan K."/>
            <person name="Land M."/>
            <person name="Hauser L."/>
            <person name="Brambilla E.M."/>
            <person name="Rohde M."/>
            <person name="Abt B."/>
            <person name="Spring S."/>
            <person name="Goker M."/>
            <person name="Bristow J."/>
            <person name="Eisen J.A."/>
            <person name="Markowitz V."/>
            <person name="Hugenholtz P."/>
            <person name="Kyrpides N.C."/>
            <person name="Klenk H.P."/>
            <person name="Woyke T."/>
        </authorList>
    </citation>
    <scope>NUCLEOTIDE SEQUENCE [LARGE SCALE GENOMIC DNA]</scope>
    <source>
        <strain evidence="18">DSM 4947 / MAS 10</strain>
    </source>
</reference>
<dbReference type="GO" id="GO:0008444">
    <property type="term" value="F:CDP-diacylglycerol-glycerol-3-phosphate 3-phosphatidyltransferase activity"/>
    <property type="evidence" value="ECO:0007669"/>
    <property type="project" value="UniProtKB-EC"/>
</dbReference>
<feature type="transmembrane region" description="Helical" evidence="16">
    <location>
        <begin position="12"/>
        <end position="32"/>
    </location>
</feature>
<evidence type="ECO:0000313" key="17">
    <source>
        <dbReference type="EMBL" id="AEI14430.1"/>
    </source>
</evidence>
<feature type="transmembrane region" description="Helical" evidence="16">
    <location>
        <begin position="158"/>
        <end position="179"/>
    </location>
</feature>
<dbReference type="PROSITE" id="PS00379">
    <property type="entry name" value="CDP_ALCOHOL_P_TRANSF"/>
    <property type="match status" value="1"/>
</dbReference>
<dbReference type="GO" id="GO:0016020">
    <property type="term" value="C:membrane"/>
    <property type="evidence" value="ECO:0007669"/>
    <property type="project" value="UniProtKB-SubCell"/>
</dbReference>
<evidence type="ECO:0000256" key="2">
    <source>
        <dbReference type="ARBA" id="ARBA00005042"/>
    </source>
</evidence>
<dbReference type="KEGG" id="fsi:Flexsi_0759"/>
<dbReference type="InterPro" id="IPR043130">
    <property type="entry name" value="CDP-OH_PTrfase_TM_dom"/>
</dbReference>
<comment type="pathway">
    <text evidence="2">Phospholipid metabolism; phosphatidylglycerol biosynthesis; phosphatidylglycerol from CDP-diacylglycerol: step 1/2.</text>
</comment>
<dbReference type="InterPro" id="IPR004570">
    <property type="entry name" value="Phosphatidylglycerol_P_synth"/>
</dbReference>
<keyword evidence="11 16" id="KW-0472">Membrane</keyword>
<dbReference type="OrthoDB" id="9796672at2"/>
<dbReference type="InterPro" id="IPR000462">
    <property type="entry name" value="CDP-OH_P_trans"/>
</dbReference>
<evidence type="ECO:0000256" key="6">
    <source>
        <dbReference type="ARBA" id="ARBA00022516"/>
    </source>
</evidence>
<accession>F8E4E4</accession>
<dbReference type="RefSeq" id="WP_013885928.1">
    <property type="nucleotide sequence ID" value="NC_015672.1"/>
</dbReference>